<dbReference type="EMBL" id="JAOTPV010000007">
    <property type="protein sequence ID" value="KAJ4480030.1"/>
    <property type="molecule type" value="Genomic_DNA"/>
</dbReference>
<evidence type="ECO:0000313" key="2">
    <source>
        <dbReference type="Proteomes" id="UP001150266"/>
    </source>
</evidence>
<dbReference type="OrthoDB" id="3041043at2759"/>
<sequence length="254" mass="29015">LRPLIVSNSILRELTPLDRYRYSLANRGAYDAVSSFNRQAYRIQHILSPYFNEDEINIFRLVQLKTDTLISGSSALQFFDLLVFSDSDLDLYIVRDWDKVTLLVGFLTSAAYEYAPRADQSQIFQQAFEAGRSYHVEPDLSDDYSSRDIWDVCSFIRGTDGKKIQIITCEKNIIQVILGFHSTCVMNVISYTYAYALYPYATFVEKRSIAIQNHGRSRCVPSINIANGDGTLASFLPRQVPFALDLNFETLHDL</sequence>
<comment type="caution">
    <text evidence="1">The sequence shown here is derived from an EMBL/GenBank/DDBJ whole genome shotgun (WGS) entry which is preliminary data.</text>
</comment>
<dbReference type="AlphaFoldDB" id="A0A9W9AD47"/>
<gene>
    <name evidence="1" type="ORF">J3R30DRAFT_3873513</name>
</gene>
<organism evidence="1 2">
    <name type="scientific">Lentinula aciculospora</name>
    <dbReference type="NCBI Taxonomy" id="153920"/>
    <lineage>
        <taxon>Eukaryota</taxon>
        <taxon>Fungi</taxon>
        <taxon>Dikarya</taxon>
        <taxon>Basidiomycota</taxon>
        <taxon>Agaricomycotina</taxon>
        <taxon>Agaricomycetes</taxon>
        <taxon>Agaricomycetidae</taxon>
        <taxon>Agaricales</taxon>
        <taxon>Marasmiineae</taxon>
        <taxon>Omphalotaceae</taxon>
        <taxon>Lentinula</taxon>
    </lineage>
</organism>
<evidence type="ECO:0000313" key="1">
    <source>
        <dbReference type="EMBL" id="KAJ4480030.1"/>
    </source>
</evidence>
<accession>A0A9W9AD47</accession>
<proteinExistence type="predicted"/>
<name>A0A9W9AD47_9AGAR</name>
<feature type="non-terminal residue" evidence="1">
    <location>
        <position position="1"/>
    </location>
</feature>
<evidence type="ECO:0008006" key="3">
    <source>
        <dbReference type="Google" id="ProtNLM"/>
    </source>
</evidence>
<protein>
    <recommendedName>
        <fullName evidence="3">F-box domain-containing protein</fullName>
    </recommendedName>
</protein>
<reference evidence="1" key="1">
    <citation type="submission" date="2022-08" db="EMBL/GenBank/DDBJ databases">
        <title>A Global Phylogenomic Analysis of the Shiitake Genus Lentinula.</title>
        <authorList>
            <consortium name="DOE Joint Genome Institute"/>
            <person name="Sierra-Patev S."/>
            <person name="Min B."/>
            <person name="Naranjo-Ortiz M."/>
            <person name="Looney B."/>
            <person name="Konkel Z."/>
            <person name="Slot J.C."/>
            <person name="Sakamoto Y."/>
            <person name="Steenwyk J.L."/>
            <person name="Rokas A."/>
            <person name="Carro J."/>
            <person name="Camarero S."/>
            <person name="Ferreira P."/>
            <person name="Molpeceres G."/>
            <person name="Ruiz-Duenas F.J."/>
            <person name="Serrano A."/>
            <person name="Henrissat B."/>
            <person name="Drula E."/>
            <person name="Hughes K.W."/>
            <person name="Mata J.L."/>
            <person name="Ishikawa N.K."/>
            <person name="Vargas-Isla R."/>
            <person name="Ushijima S."/>
            <person name="Smith C.A."/>
            <person name="Ahrendt S."/>
            <person name="Andreopoulos W."/>
            <person name="He G."/>
            <person name="Labutti K."/>
            <person name="Lipzen A."/>
            <person name="Ng V."/>
            <person name="Riley R."/>
            <person name="Sandor L."/>
            <person name="Barry K."/>
            <person name="Martinez A.T."/>
            <person name="Xiao Y."/>
            <person name="Gibbons J.G."/>
            <person name="Terashima K."/>
            <person name="Grigoriev I.V."/>
            <person name="Hibbett D.S."/>
        </authorList>
    </citation>
    <scope>NUCLEOTIDE SEQUENCE</scope>
    <source>
        <strain evidence="1">JLM2183</strain>
    </source>
</reference>
<keyword evidence="2" id="KW-1185">Reference proteome</keyword>
<dbReference type="Proteomes" id="UP001150266">
    <property type="component" value="Unassembled WGS sequence"/>
</dbReference>